<evidence type="ECO:0000313" key="10">
    <source>
        <dbReference type="Proteomes" id="UP001345219"/>
    </source>
</evidence>
<evidence type="ECO:0000256" key="2">
    <source>
        <dbReference type="ARBA" id="ARBA00022723"/>
    </source>
</evidence>
<gene>
    <name evidence="9" type="ORF">SAY87_032061</name>
</gene>
<evidence type="ECO:0000256" key="3">
    <source>
        <dbReference type="ARBA" id="ARBA00022771"/>
    </source>
</evidence>
<organism evidence="9 10">
    <name type="scientific">Trapa incisa</name>
    <dbReference type="NCBI Taxonomy" id="236973"/>
    <lineage>
        <taxon>Eukaryota</taxon>
        <taxon>Viridiplantae</taxon>
        <taxon>Streptophyta</taxon>
        <taxon>Embryophyta</taxon>
        <taxon>Tracheophyta</taxon>
        <taxon>Spermatophyta</taxon>
        <taxon>Magnoliopsida</taxon>
        <taxon>eudicotyledons</taxon>
        <taxon>Gunneridae</taxon>
        <taxon>Pentapetalae</taxon>
        <taxon>rosids</taxon>
        <taxon>malvids</taxon>
        <taxon>Myrtales</taxon>
        <taxon>Lythraceae</taxon>
        <taxon>Trapa</taxon>
    </lineage>
</organism>
<comment type="caution">
    <text evidence="9">The sequence shown here is derived from an EMBL/GenBank/DDBJ whole genome shotgun (WGS) entry which is preliminary data.</text>
</comment>
<dbReference type="Pfam" id="PF13639">
    <property type="entry name" value="zf-RING_2"/>
    <property type="match status" value="1"/>
</dbReference>
<dbReference type="InterPro" id="IPR013083">
    <property type="entry name" value="Znf_RING/FYVE/PHD"/>
</dbReference>
<sequence>MRSLFCRLPSIREFAAELFKPCFYGAYTAVCLLLYAALVAFFVLATVGGTLGVVIGSLLGLRCESSRLLHRAAIGTVIGILSSVELLKISVALCFPEGKRFCVLGSLFDSATARVAKKLVRECYNPAVAAANDASTANITASVKLVESQNYSDKGILNTRIARIGTVDSSGSRVCCPICLEDFEFRHVARKLPCCHHSFHQPCINKWLRLRDSCPLCRCTAISKKLNRV</sequence>
<dbReference type="Proteomes" id="UP001345219">
    <property type="component" value="Chromosome 24"/>
</dbReference>
<dbReference type="PANTHER" id="PTHR46151">
    <property type="entry name" value="NEP1-INTERACTING PROTEIN-LIKE 2"/>
    <property type="match status" value="1"/>
</dbReference>
<keyword evidence="4" id="KW-0862">Zinc</keyword>
<dbReference type="SMART" id="SM00184">
    <property type="entry name" value="RING"/>
    <property type="match status" value="1"/>
</dbReference>
<dbReference type="PANTHER" id="PTHR46151:SF19">
    <property type="entry name" value="NEP1-INTERACTING PROTEIN 1-LIKE ISOFORM X1"/>
    <property type="match status" value="1"/>
</dbReference>
<dbReference type="EMBL" id="JAXIOK010000005">
    <property type="protein sequence ID" value="KAK4771529.1"/>
    <property type="molecule type" value="Genomic_DNA"/>
</dbReference>
<evidence type="ECO:0000256" key="6">
    <source>
        <dbReference type="PROSITE-ProRule" id="PRU00175"/>
    </source>
</evidence>
<keyword evidence="7" id="KW-0812">Transmembrane</keyword>
<feature type="transmembrane region" description="Helical" evidence="7">
    <location>
        <begin position="33"/>
        <end position="61"/>
    </location>
</feature>
<protein>
    <recommendedName>
        <fullName evidence="8">RING-type domain-containing protein</fullName>
    </recommendedName>
</protein>
<evidence type="ECO:0000313" key="9">
    <source>
        <dbReference type="EMBL" id="KAK4771529.1"/>
    </source>
</evidence>
<evidence type="ECO:0000256" key="5">
    <source>
        <dbReference type="ARBA" id="ARBA00023136"/>
    </source>
</evidence>
<dbReference type="Gene3D" id="3.30.40.10">
    <property type="entry name" value="Zinc/RING finger domain, C3HC4 (zinc finger)"/>
    <property type="match status" value="1"/>
</dbReference>
<comment type="subcellular location">
    <subcellularLocation>
        <location evidence="1">Membrane</location>
    </subcellularLocation>
</comment>
<dbReference type="SUPFAM" id="SSF57850">
    <property type="entry name" value="RING/U-box"/>
    <property type="match status" value="1"/>
</dbReference>
<keyword evidence="3 6" id="KW-0863">Zinc-finger</keyword>
<evidence type="ECO:0000256" key="1">
    <source>
        <dbReference type="ARBA" id="ARBA00004370"/>
    </source>
</evidence>
<keyword evidence="10" id="KW-1185">Reference proteome</keyword>
<keyword evidence="5 7" id="KW-0472">Membrane</keyword>
<reference evidence="9 10" key="1">
    <citation type="journal article" date="2023" name="Hortic Res">
        <title>Pangenome of water caltrop reveals structural variations and asymmetric subgenome divergence after allopolyploidization.</title>
        <authorList>
            <person name="Zhang X."/>
            <person name="Chen Y."/>
            <person name="Wang L."/>
            <person name="Yuan Y."/>
            <person name="Fang M."/>
            <person name="Shi L."/>
            <person name="Lu R."/>
            <person name="Comes H.P."/>
            <person name="Ma Y."/>
            <person name="Chen Y."/>
            <person name="Huang G."/>
            <person name="Zhou Y."/>
            <person name="Zheng Z."/>
            <person name="Qiu Y."/>
        </authorList>
    </citation>
    <scope>NUCLEOTIDE SEQUENCE [LARGE SCALE GENOMIC DNA]</scope>
    <source>
        <tissue evidence="9">Roots</tissue>
    </source>
</reference>
<accession>A0AAN7QLN6</accession>
<evidence type="ECO:0000256" key="4">
    <source>
        <dbReference type="ARBA" id="ARBA00022833"/>
    </source>
</evidence>
<dbReference type="PROSITE" id="PS50089">
    <property type="entry name" value="ZF_RING_2"/>
    <property type="match status" value="1"/>
</dbReference>
<evidence type="ECO:0000256" key="7">
    <source>
        <dbReference type="SAM" id="Phobius"/>
    </source>
</evidence>
<name>A0AAN7QLN6_9MYRT</name>
<dbReference type="AlphaFoldDB" id="A0AAN7QLN6"/>
<proteinExistence type="predicted"/>
<dbReference type="GO" id="GO:0016020">
    <property type="term" value="C:membrane"/>
    <property type="evidence" value="ECO:0007669"/>
    <property type="project" value="UniProtKB-SubCell"/>
</dbReference>
<dbReference type="InterPro" id="IPR001841">
    <property type="entry name" value="Znf_RING"/>
</dbReference>
<keyword evidence="7" id="KW-1133">Transmembrane helix</keyword>
<keyword evidence="2" id="KW-0479">Metal-binding</keyword>
<dbReference type="GO" id="GO:0008270">
    <property type="term" value="F:zinc ion binding"/>
    <property type="evidence" value="ECO:0007669"/>
    <property type="project" value="UniProtKB-KW"/>
</dbReference>
<evidence type="ECO:0000259" key="8">
    <source>
        <dbReference type="PROSITE" id="PS50089"/>
    </source>
</evidence>
<feature type="domain" description="RING-type" evidence="8">
    <location>
        <begin position="176"/>
        <end position="218"/>
    </location>
</feature>